<dbReference type="PANTHER" id="PTHR11124">
    <property type="entry name" value="VACUOLAR SORTING PROTEIN VPS29"/>
    <property type="match status" value="1"/>
</dbReference>
<reference evidence="4 5" key="1">
    <citation type="submission" date="2020-04" db="EMBL/GenBank/DDBJ databases">
        <title>Staphylococcus species from domestic dog.</title>
        <authorList>
            <person name="Paterson G.K."/>
        </authorList>
    </citation>
    <scope>NUCLEOTIDE SEQUENCE [LARGE SCALE GENOMIC DNA]</scope>
    <source>
        <strain evidence="4 5">H16/1A</strain>
    </source>
</reference>
<dbReference type="EMBL" id="JABANU010000005">
    <property type="protein sequence ID" value="MBI5974516.1"/>
    <property type="molecule type" value="Genomic_DNA"/>
</dbReference>
<dbReference type="Proteomes" id="UP000751852">
    <property type="component" value="Unassembled WGS sequence"/>
</dbReference>
<proteinExistence type="inferred from homology"/>
<dbReference type="Gene3D" id="3.60.21.10">
    <property type="match status" value="1"/>
</dbReference>
<protein>
    <recommendedName>
        <fullName evidence="2">Phosphoesterase</fullName>
        <ecNumber evidence="2">3.1.4.-</ecNumber>
    </recommendedName>
</protein>
<comment type="similarity">
    <text evidence="1 2">Belongs to the metallophosphoesterase superfamily. YfcE family.</text>
</comment>
<organism evidence="4 5">
    <name type="scientific">Staphylococcus canis</name>
    <dbReference type="NCBI Taxonomy" id="2724942"/>
    <lineage>
        <taxon>Bacteria</taxon>
        <taxon>Bacillati</taxon>
        <taxon>Bacillota</taxon>
        <taxon>Bacilli</taxon>
        <taxon>Bacillales</taxon>
        <taxon>Staphylococcaceae</taxon>
        <taxon>Staphylococcus</taxon>
    </lineage>
</organism>
<gene>
    <name evidence="4" type="ORF">HHH54_02750</name>
</gene>
<evidence type="ECO:0000256" key="1">
    <source>
        <dbReference type="ARBA" id="ARBA00008950"/>
    </source>
</evidence>
<evidence type="ECO:0000313" key="4">
    <source>
        <dbReference type="EMBL" id="MBI5974516.1"/>
    </source>
</evidence>
<accession>A0ABS0T6Z7</accession>
<keyword evidence="5" id="KW-1185">Reference proteome</keyword>
<dbReference type="Pfam" id="PF12850">
    <property type="entry name" value="Metallophos_2"/>
    <property type="match status" value="1"/>
</dbReference>
<feature type="domain" description="Calcineurin-like phosphoesterase" evidence="3">
    <location>
        <begin position="3"/>
        <end position="145"/>
    </location>
</feature>
<dbReference type="InterPro" id="IPR024654">
    <property type="entry name" value="Calcineurin-like_PHP_lpxH"/>
</dbReference>
<comment type="cofactor">
    <cofactor evidence="2">
        <name>a divalent metal cation</name>
        <dbReference type="ChEBI" id="CHEBI:60240"/>
    </cofactor>
</comment>
<dbReference type="NCBIfam" id="TIGR00040">
    <property type="entry name" value="yfcE"/>
    <property type="match status" value="1"/>
</dbReference>
<comment type="caution">
    <text evidence="4">The sequence shown here is derived from an EMBL/GenBank/DDBJ whole genome shotgun (WGS) entry which is preliminary data.</text>
</comment>
<evidence type="ECO:0000256" key="2">
    <source>
        <dbReference type="RuleBase" id="RU362039"/>
    </source>
</evidence>
<dbReference type="InterPro" id="IPR029052">
    <property type="entry name" value="Metallo-depent_PP-like"/>
</dbReference>
<dbReference type="RefSeq" id="WP_198617309.1">
    <property type="nucleotide sequence ID" value="NZ_JABANU010000005.1"/>
</dbReference>
<evidence type="ECO:0000313" key="5">
    <source>
        <dbReference type="Proteomes" id="UP000751852"/>
    </source>
</evidence>
<dbReference type="EC" id="3.1.4.-" evidence="2"/>
<dbReference type="SUPFAM" id="SSF56300">
    <property type="entry name" value="Metallo-dependent phosphatases"/>
    <property type="match status" value="1"/>
</dbReference>
<dbReference type="InterPro" id="IPR000979">
    <property type="entry name" value="Phosphodiesterase_MJ0936/Vps29"/>
</dbReference>
<name>A0ABS0T6Z7_9STAP</name>
<sequence length="167" mass="19446">MYKFIVVSDNHTEPGVLYDIFDKHDDADALFHLGDSEFKYDDTELSHFIRVKGNMDFYPEFPESQVVHYDDITIFLTHGHLFGVNTSRDQLAQQAKAEEAQFALYGHTHVARYENIDGVHVISPGSISQSRSNIEETYCEFKLEDRVGIINFRNREHQIIKTQQIEY</sequence>
<keyword evidence="2" id="KW-0479">Metal-binding</keyword>
<evidence type="ECO:0000259" key="3">
    <source>
        <dbReference type="Pfam" id="PF12850"/>
    </source>
</evidence>